<proteinExistence type="predicted"/>
<accession>A0A4Y2DKA7</accession>
<reference evidence="2 3" key="1">
    <citation type="journal article" date="2019" name="Sci. Rep.">
        <title>Orb-weaving spider Araneus ventricosus genome elucidates the spidroin gene catalogue.</title>
        <authorList>
            <person name="Kono N."/>
            <person name="Nakamura H."/>
            <person name="Ohtoshi R."/>
            <person name="Moran D.A.P."/>
            <person name="Shinohara A."/>
            <person name="Yoshida Y."/>
            <person name="Fujiwara M."/>
            <person name="Mori M."/>
            <person name="Tomita M."/>
            <person name="Arakawa K."/>
        </authorList>
    </citation>
    <scope>NUCLEOTIDE SEQUENCE [LARGE SCALE GENOMIC DNA]</scope>
</reference>
<feature type="region of interest" description="Disordered" evidence="1">
    <location>
        <begin position="1"/>
        <end position="21"/>
    </location>
</feature>
<dbReference type="AlphaFoldDB" id="A0A4Y2DKA7"/>
<evidence type="ECO:0000313" key="2">
    <source>
        <dbReference type="EMBL" id="GBM17222.1"/>
    </source>
</evidence>
<evidence type="ECO:0000313" key="3">
    <source>
        <dbReference type="Proteomes" id="UP000499080"/>
    </source>
</evidence>
<feature type="region of interest" description="Disordered" evidence="1">
    <location>
        <begin position="71"/>
        <end position="93"/>
    </location>
</feature>
<keyword evidence="3" id="KW-1185">Reference proteome</keyword>
<gene>
    <name evidence="2" type="ORF">AVEN_223772_1</name>
</gene>
<feature type="compositionally biased region" description="Basic and acidic residues" evidence="1">
    <location>
        <begin position="84"/>
        <end position="93"/>
    </location>
</feature>
<name>A0A4Y2DKA7_ARAVE</name>
<organism evidence="2 3">
    <name type="scientific">Araneus ventricosus</name>
    <name type="common">Orbweaver spider</name>
    <name type="synonym">Epeira ventricosa</name>
    <dbReference type="NCBI Taxonomy" id="182803"/>
    <lineage>
        <taxon>Eukaryota</taxon>
        <taxon>Metazoa</taxon>
        <taxon>Ecdysozoa</taxon>
        <taxon>Arthropoda</taxon>
        <taxon>Chelicerata</taxon>
        <taxon>Arachnida</taxon>
        <taxon>Araneae</taxon>
        <taxon>Araneomorphae</taxon>
        <taxon>Entelegynae</taxon>
        <taxon>Araneoidea</taxon>
        <taxon>Araneidae</taxon>
        <taxon>Araneus</taxon>
    </lineage>
</organism>
<sequence>MHARAKVKDKKTQCNPYRPSSTATLERISKKRFLDYLPPKEVFLQNLCAISAAAAVAYTFAEQHQDEKIRNPLNMQSLKFPPLPEHEPANRAG</sequence>
<evidence type="ECO:0000256" key="1">
    <source>
        <dbReference type="SAM" id="MobiDB-lite"/>
    </source>
</evidence>
<dbReference type="Proteomes" id="UP000499080">
    <property type="component" value="Unassembled WGS sequence"/>
</dbReference>
<protein>
    <submittedName>
        <fullName evidence="2">Uncharacterized protein</fullName>
    </submittedName>
</protein>
<comment type="caution">
    <text evidence="2">The sequence shown here is derived from an EMBL/GenBank/DDBJ whole genome shotgun (WGS) entry which is preliminary data.</text>
</comment>
<dbReference type="EMBL" id="BGPR01000385">
    <property type="protein sequence ID" value="GBM17222.1"/>
    <property type="molecule type" value="Genomic_DNA"/>
</dbReference>